<evidence type="ECO:0000256" key="1">
    <source>
        <dbReference type="ARBA" id="ARBA00009437"/>
    </source>
</evidence>
<dbReference type="Proteomes" id="UP000017747">
    <property type="component" value="Unassembled WGS sequence"/>
</dbReference>
<dbReference type="PRINTS" id="PR00039">
    <property type="entry name" value="HTHLYSR"/>
</dbReference>
<keyword evidence="3" id="KW-0238">DNA-binding</keyword>
<dbReference type="InterPro" id="IPR036388">
    <property type="entry name" value="WH-like_DNA-bd_sf"/>
</dbReference>
<evidence type="ECO:0000256" key="3">
    <source>
        <dbReference type="ARBA" id="ARBA00023125"/>
    </source>
</evidence>
<dbReference type="GO" id="GO:0003700">
    <property type="term" value="F:DNA-binding transcription factor activity"/>
    <property type="evidence" value="ECO:0007669"/>
    <property type="project" value="InterPro"/>
</dbReference>
<keyword evidence="2" id="KW-0805">Transcription regulation</keyword>
<dbReference type="InterPro" id="IPR036390">
    <property type="entry name" value="WH_DNA-bd_sf"/>
</dbReference>
<dbReference type="GO" id="GO:0003677">
    <property type="term" value="F:DNA binding"/>
    <property type="evidence" value="ECO:0007669"/>
    <property type="project" value="UniProtKB-KW"/>
</dbReference>
<dbReference type="PROSITE" id="PS50931">
    <property type="entry name" value="HTH_LYSR"/>
    <property type="match status" value="1"/>
</dbReference>
<evidence type="ECO:0000259" key="5">
    <source>
        <dbReference type="PROSITE" id="PS50931"/>
    </source>
</evidence>
<dbReference type="PANTHER" id="PTHR30419">
    <property type="entry name" value="HTH-TYPE TRANSCRIPTIONAL REGULATOR YBHD"/>
    <property type="match status" value="1"/>
</dbReference>
<keyword evidence="4" id="KW-0804">Transcription</keyword>
<accession>V7I8K6</accession>
<dbReference type="SUPFAM" id="SSF46785">
    <property type="entry name" value="Winged helix' DNA-binding domain"/>
    <property type="match status" value="1"/>
</dbReference>
<dbReference type="OrthoDB" id="1652954at2"/>
<dbReference type="RefSeq" id="WP_023387933.1">
    <property type="nucleotide sequence ID" value="NZ_AXUN02000005.1"/>
</dbReference>
<dbReference type="eggNOG" id="COG0583">
    <property type="taxonomic scope" value="Bacteria"/>
</dbReference>
<dbReference type="STRING" id="994573.T472_0200455"/>
<dbReference type="SUPFAM" id="SSF53850">
    <property type="entry name" value="Periplasmic binding protein-like II"/>
    <property type="match status" value="1"/>
</dbReference>
<proteinExistence type="inferred from homology"/>
<comment type="similarity">
    <text evidence="1">Belongs to the LysR transcriptional regulatory family.</text>
</comment>
<dbReference type="AlphaFoldDB" id="V7I8K6"/>
<comment type="caution">
    <text evidence="6">The sequence shown here is derived from an EMBL/GenBank/DDBJ whole genome shotgun (WGS) entry which is preliminary data.</text>
</comment>
<gene>
    <name evidence="6" type="ORF">T472_0200455</name>
</gene>
<dbReference type="Gene3D" id="3.40.190.290">
    <property type="match status" value="1"/>
</dbReference>
<dbReference type="Pfam" id="PF00126">
    <property type="entry name" value="HTH_1"/>
    <property type="match status" value="1"/>
</dbReference>
<evidence type="ECO:0000256" key="4">
    <source>
        <dbReference type="ARBA" id="ARBA00023163"/>
    </source>
</evidence>
<dbReference type="GO" id="GO:0005829">
    <property type="term" value="C:cytosol"/>
    <property type="evidence" value="ECO:0007669"/>
    <property type="project" value="TreeGrafter"/>
</dbReference>
<dbReference type="Pfam" id="PF03466">
    <property type="entry name" value="LysR_substrate"/>
    <property type="match status" value="1"/>
</dbReference>
<dbReference type="FunFam" id="1.10.10.10:FF:000001">
    <property type="entry name" value="LysR family transcriptional regulator"/>
    <property type="match status" value="1"/>
</dbReference>
<dbReference type="Gene3D" id="1.10.10.10">
    <property type="entry name" value="Winged helix-like DNA-binding domain superfamily/Winged helix DNA-binding domain"/>
    <property type="match status" value="1"/>
</dbReference>
<sequence length="311" mass="35334">MIDQNYEYFLAIAEEKSISKAAARLYISQPSLTKYLKKLEENVGATLFSRESHPLKLTPAGELYMEYVKDVIRITKKFDQDILYISSTISGKVTIGITLWRSSILMPLIFPDFMKKYPNVTIELKEGSQQYLLSLLEQGKADFCMMQLPNTQSSVTFEHLAYEHILFAVNKSNPILENIDYDLDGDVAALTQDEFLLFKREPFVLMKEENQLRQLTQNLLNKYEIVSSPVLETSNVVTALNLVSSGLGVTFVPEAILKYKERPGSLVFFKVDNPPLAWELGIAHKTRSIMSRQAQLMIDAIRSVYLPGKDG</sequence>
<keyword evidence="7" id="KW-1185">Reference proteome</keyword>
<dbReference type="InterPro" id="IPR000847">
    <property type="entry name" value="LysR_HTH_N"/>
</dbReference>
<feature type="domain" description="HTH lysR-type" evidence="5">
    <location>
        <begin position="7"/>
        <end position="58"/>
    </location>
</feature>
<dbReference type="InterPro" id="IPR005119">
    <property type="entry name" value="LysR_subst-bd"/>
</dbReference>
<reference evidence="6 7" key="1">
    <citation type="journal article" date="2014" name="Genome Announc.">
        <title>Genome Sequence of Youngiibacter fragilis, the Type Strain of the Genus Youngiibacter.</title>
        <authorList>
            <person name="Wawrik C.B."/>
            <person name="Callaghan A.V."/>
            <person name="Stamps B.W."/>
            <person name="Wawrik B."/>
        </authorList>
    </citation>
    <scope>NUCLEOTIDE SEQUENCE [LARGE SCALE GENOMIC DNA]</scope>
    <source>
        <strain evidence="6 7">232.1</strain>
    </source>
</reference>
<evidence type="ECO:0000313" key="7">
    <source>
        <dbReference type="Proteomes" id="UP000017747"/>
    </source>
</evidence>
<name>V7I8K6_9CLOT</name>
<dbReference type="CDD" id="cd05466">
    <property type="entry name" value="PBP2_LTTR_substrate"/>
    <property type="match status" value="1"/>
</dbReference>
<dbReference type="EMBL" id="AXUN02000005">
    <property type="protein sequence ID" value="ETA82540.1"/>
    <property type="molecule type" value="Genomic_DNA"/>
</dbReference>
<organism evidence="6 7">
    <name type="scientific">Youngiibacter fragilis 232.1</name>
    <dbReference type="NCBI Taxonomy" id="994573"/>
    <lineage>
        <taxon>Bacteria</taxon>
        <taxon>Bacillati</taxon>
        <taxon>Bacillota</taxon>
        <taxon>Clostridia</taxon>
        <taxon>Eubacteriales</taxon>
        <taxon>Clostridiaceae</taxon>
        <taxon>Youngiibacter</taxon>
    </lineage>
</organism>
<dbReference type="InterPro" id="IPR050950">
    <property type="entry name" value="HTH-type_LysR_regulators"/>
</dbReference>
<evidence type="ECO:0000256" key="2">
    <source>
        <dbReference type="ARBA" id="ARBA00023015"/>
    </source>
</evidence>
<protein>
    <recommendedName>
        <fullName evidence="5">HTH lysR-type domain-containing protein</fullName>
    </recommendedName>
</protein>
<evidence type="ECO:0000313" key="6">
    <source>
        <dbReference type="EMBL" id="ETA82540.1"/>
    </source>
</evidence>